<dbReference type="RefSeq" id="WP_206255486.1">
    <property type="nucleotide sequence ID" value="NZ_CP071060.1"/>
</dbReference>
<reference evidence="1 2" key="1">
    <citation type="submission" date="2021-02" db="EMBL/GenBank/DDBJ databases">
        <title>Niveibacterium changnyeongensis HC41.</title>
        <authorList>
            <person name="Kang M."/>
        </authorList>
    </citation>
    <scope>NUCLEOTIDE SEQUENCE [LARGE SCALE GENOMIC DNA]</scope>
    <source>
        <strain evidence="1 2">HC41</strain>
    </source>
</reference>
<name>A0ABX7M8X1_9RHOO</name>
<proteinExistence type="predicted"/>
<protein>
    <submittedName>
        <fullName evidence="1">Uncharacterized protein</fullName>
    </submittedName>
</protein>
<accession>A0ABX7M8X1</accession>
<sequence length="75" mass="7982">MPDRASSVFINYFSCDTCGNFFQLPGELLEDATCPLCRAQVPAALCDEILPGLGVVLVHAGTGGTLKDARLTLMH</sequence>
<gene>
    <name evidence="1" type="ORF">JY500_05960</name>
</gene>
<organism evidence="1 2">
    <name type="scientific">Niveibacterium microcysteis</name>
    <dbReference type="NCBI Taxonomy" id="2811415"/>
    <lineage>
        <taxon>Bacteria</taxon>
        <taxon>Pseudomonadati</taxon>
        <taxon>Pseudomonadota</taxon>
        <taxon>Betaproteobacteria</taxon>
        <taxon>Rhodocyclales</taxon>
        <taxon>Rhodocyclaceae</taxon>
        <taxon>Niveibacterium</taxon>
    </lineage>
</organism>
<evidence type="ECO:0000313" key="2">
    <source>
        <dbReference type="Proteomes" id="UP000663570"/>
    </source>
</evidence>
<dbReference type="EMBL" id="CP071060">
    <property type="protein sequence ID" value="QSI78180.1"/>
    <property type="molecule type" value="Genomic_DNA"/>
</dbReference>
<keyword evidence="2" id="KW-1185">Reference proteome</keyword>
<evidence type="ECO:0000313" key="1">
    <source>
        <dbReference type="EMBL" id="QSI78180.1"/>
    </source>
</evidence>
<dbReference type="Proteomes" id="UP000663570">
    <property type="component" value="Chromosome"/>
</dbReference>